<keyword evidence="3" id="KW-0813">Transport</keyword>
<dbReference type="InterPro" id="IPR000914">
    <property type="entry name" value="SBP_5_dom"/>
</dbReference>
<name>A0ABV5XU52_ARTRM</name>
<dbReference type="InterPro" id="IPR030678">
    <property type="entry name" value="Peptide/Ni-bd"/>
</dbReference>
<dbReference type="Pfam" id="PF00496">
    <property type="entry name" value="SBP_bac_5"/>
    <property type="match status" value="1"/>
</dbReference>
<dbReference type="Gene3D" id="3.40.190.10">
    <property type="entry name" value="Periplasmic binding protein-like II"/>
    <property type="match status" value="1"/>
</dbReference>
<dbReference type="PANTHER" id="PTHR30290:SF10">
    <property type="entry name" value="PERIPLASMIC OLIGOPEPTIDE-BINDING PROTEIN-RELATED"/>
    <property type="match status" value="1"/>
</dbReference>
<evidence type="ECO:0000256" key="4">
    <source>
        <dbReference type="ARBA" id="ARBA00022729"/>
    </source>
</evidence>
<evidence type="ECO:0000256" key="3">
    <source>
        <dbReference type="ARBA" id="ARBA00022448"/>
    </source>
</evidence>
<dbReference type="PIRSF" id="PIRSF002741">
    <property type="entry name" value="MppA"/>
    <property type="match status" value="1"/>
</dbReference>
<evidence type="ECO:0000256" key="2">
    <source>
        <dbReference type="ARBA" id="ARBA00005695"/>
    </source>
</evidence>
<keyword evidence="8" id="KW-1185">Reference proteome</keyword>
<feature type="non-terminal residue" evidence="7">
    <location>
        <position position="498"/>
    </location>
</feature>
<evidence type="ECO:0000256" key="1">
    <source>
        <dbReference type="ARBA" id="ARBA00004196"/>
    </source>
</evidence>
<evidence type="ECO:0000313" key="7">
    <source>
        <dbReference type="EMBL" id="MFB9817941.1"/>
    </source>
</evidence>
<dbReference type="PANTHER" id="PTHR30290">
    <property type="entry name" value="PERIPLASMIC BINDING COMPONENT OF ABC TRANSPORTER"/>
    <property type="match status" value="1"/>
</dbReference>
<dbReference type="Proteomes" id="UP001589702">
    <property type="component" value="Unassembled WGS sequence"/>
</dbReference>
<evidence type="ECO:0000259" key="6">
    <source>
        <dbReference type="Pfam" id="PF00496"/>
    </source>
</evidence>
<sequence>MRLTRLRGVAVLGVLALTLLTACGGGSTSSTANKASTGTKLVVAETVPPQTFDPIQSSQIATMYAWQLVYNGLVKVDGQGKVQPEIATDWTISSDRKTYDFTIRSGAKFSDGSPLTADDVEFSFQRLLKDGLPYAKARFLNLASVAKVDATHVRFQLNNPDAGFLLNLGSPFLIGSGIVSKAWAASHDLKTQVLGAGPFEVVSYAPNSELVLKRNPNYWNPSAAPKYTDLQVKYMPDQAAQVAAVQSGQVDLIFPSAENALQLKNSKTVQVSSVPGTNTIRLNINSGRAPFDNPDVRAAISLALDRNAIVKGAFLGQAAPSAQLPGSTPWGLPLDQLANQTRDVAKAKQLLAGAGFPNGISITLTHLAGYGTYLDRFADLVKTQLAEAGINVTIQAEQNAVWLDHQNKANYDILDNVYAFTGDPMSLLSPRPGRQGATPPEVTALMQKAAQDDPSAYGANLQALMQLEDKLTFPDIAVAAPNAMIAYGPNVTSATPDP</sequence>
<evidence type="ECO:0000313" key="8">
    <source>
        <dbReference type="Proteomes" id="UP001589702"/>
    </source>
</evidence>
<comment type="similarity">
    <text evidence="2">Belongs to the bacterial solute-binding protein 5 family.</text>
</comment>
<comment type="caution">
    <text evidence="7">The sequence shown here is derived from an EMBL/GenBank/DDBJ whole genome shotgun (WGS) entry which is preliminary data.</text>
</comment>
<gene>
    <name evidence="7" type="ORF">ACFFP1_00325</name>
</gene>
<dbReference type="Gene3D" id="3.10.105.10">
    <property type="entry name" value="Dipeptide-binding Protein, Domain 3"/>
    <property type="match status" value="1"/>
</dbReference>
<evidence type="ECO:0000256" key="5">
    <source>
        <dbReference type="SAM" id="SignalP"/>
    </source>
</evidence>
<feature type="domain" description="Solute-binding protein family 5" evidence="6">
    <location>
        <begin position="81"/>
        <end position="430"/>
    </location>
</feature>
<dbReference type="RefSeq" id="WP_376940422.1">
    <property type="nucleotide sequence ID" value="NZ_JBHMBC010000002.1"/>
</dbReference>
<organism evidence="7 8">
    <name type="scientific">Arthrobacter ramosus</name>
    <dbReference type="NCBI Taxonomy" id="1672"/>
    <lineage>
        <taxon>Bacteria</taxon>
        <taxon>Bacillati</taxon>
        <taxon>Actinomycetota</taxon>
        <taxon>Actinomycetes</taxon>
        <taxon>Micrococcales</taxon>
        <taxon>Micrococcaceae</taxon>
        <taxon>Arthrobacter</taxon>
    </lineage>
</organism>
<comment type="subcellular location">
    <subcellularLocation>
        <location evidence="1">Cell envelope</location>
    </subcellularLocation>
</comment>
<dbReference type="InterPro" id="IPR039424">
    <property type="entry name" value="SBP_5"/>
</dbReference>
<feature type="signal peptide" evidence="5">
    <location>
        <begin position="1"/>
        <end position="24"/>
    </location>
</feature>
<accession>A0ABV5XU52</accession>
<protein>
    <submittedName>
        <fullName evidence="7">ABC transporter substrate-binding protein</fullName>
    </submittedName>
</protein>
<proteinExistence type="inferred from homology"/>
<dbReference type="CDD" id="cd00995">
    <property type="entry name" value="PBP2_NikA_DppA_OppA_like"/>
    <property type="match status" value="1"/>
</dbReference>
<dbReference type="SUPFAM" id="SSF53850">
    <property type="entry name" value="Periplasmic binding protein-like II"/>
    <property type="match status" value="1"/>
</dbReference>
<feature type="chain" id="PRO_5047184152" evidence="5">
    <location>
        <begin position="25"/>
        <end position="498"/>
    </location>
</feature>
<dbReference type="PROSITE" id="PS51257">
    <property type="entry name" value="PROKAR_LIPOPROTEIN"/>
    <property type="match status" value="1"/>
</dbReference>
<reference evidence="7 8" key="1">
    <citation type="submission" date="2024-09" db="EMBL/GenBank/DDBJ databases">
        <authorList>
            <person name="Sun Q."/>
            <person name="Mori K."/>
        </authorList>
    </citation>
    <scope>NUCLEOTIDE SEQUENCE [LARGE SCALE GENOMIC DNA]</scope>
    <source>
        <strain evidence="7 8">JCM 1334</strain>
    </source>
</reference>
<dbReference type="EMBL" id="JBHMBC010000002">
    <property type="protein sequence ID" value="MFB9817941.1"/>
    <property type="molecule type" value="Genomic_DNA"/>
</dbReference>
<keyword evidence="4 5" id="KW-0732">Signal</keyword>